<dbReference type="EMBL" id="MU274915">
    <property type="protein sequence ID" value="KAI0088104.1"/>
    <property type="molecule type" value="Genomic_DNA"/>
</dbReference>
<evidence type="ECO:0000313" key="1">
    <source>
        <dbReference type="EMBL" id="KAI0088104.1"/>
    </source>
</evidence>
<sequence length="247" mass="25646">MTSVLRHVLCCCCGRRPHSPGDGDEADEHTPFIRPQSNGEEPSNANYVVNHEALKDRLGTIVRAKESKMVNVSTDLPFNLANKVLHGRLGDLEASTSSSRSPSAHAASGGVSGSSPDPSPSIQTSRSNSSLHPGDASYLPPEADPTSGLRGPILSARLVRKPGSGGFGVGGVTDSNDSLSTHFEANGESAPGNGLVIQVEGTGEVLSGDADVDTTLKTPRASEIHAIPEKDFGVIQDVGKITCSWGD</sequence>
<reference evidence="1" key="1">
    <citation type="journal article" date="2021" name="Environ. Microbiol.">
        <title>Gene family expansions and transcriptome signatures uncover fungal adaptations to wood decay.</title>
        <authorList>
            <person name="Hage H."/>
            <person name="Miyauchi S."/>
            <person name="Viragh M."/>
            <person name="Drula E."/>
            <person name="Min B."/>
            <person name="Chaduli D."/>
            <person name="Navarro D."/>
            <person name="Favel A."/>
            <person name="Norest M."/>
            <person name="Lesage-Meessen L."/>
            <person name="Balint B."/>
            <person name="Merenyi Z."/>
            <person name="de Eugenio L."/>
            <person name="Morin E."/>
            <person name="Martinez A.T."/>
            <person name="Baldrian P."/>
            <person name="Stursova M."/>
            <person name="Martinez M.J."/>
            <person name="Novotny C."/>
            <person name="Magnuson J.K."/>
            <person name="Spatafora J.W."/>
            <person name="Maurice S."/>
            <person name="Pangilinan J."/>
            <person name="Andreopoulos W."/>
            <person name="LaButti K."/>
            <person name="Hundley H."/>
            <person name="Na H."/>
            <person name="Kuo A."/>
            <person name="Barry K."/>
            <person name="Lipzen A."/>
            <person name="Henrissat B."/>
            <person name="Riley R."/>
            <person name="Ahrendt S."/>
            <person name="Nagy L.G."/>
            <person name="Grigoriev I.V."/>
            <person name="Martin F."/>
            <person name="Rosso M.N."/>
        </authorList>
    </citation>
    <scope>NUCLEOTIDE SEQUENCE</scope>
    <source>
        <strain evidence="1">CBS 384.51</strain>
    </source>
</reference>
<proteinExistence type="predicted"/>
<comment type="caution">
    <text evidence="1">The sequence shown here is derived from an EMBL/GenBank/DDBJ whole genome shotgun (WGS) entry which is preliminary data.</text>
</comment>
<name>A0ACB8U206_9APHY</name>
<protein>
    <submittedName>
        <fullName evidence="1">Uncharacterized protein</fullName>
    </submittedName>
</protein>
<organism evidence="1 2">
    <name type="scientific">Irpex rosettiformis</name>
    <dbReference type="NCBI Taxonomy" id="378272"/>
    <lineage>
        <taxon>Eukaryota</taxon>
        <taxon>Fungi</taxon>
        <taxon>Dikarya</taxon>
        <taxon>Basidiomycota</taxon>
        <taxon>Agaricomycotina</taxon>
        <taxon>Agaricomycetes</taxon>
        <taxon>Polyporales</taxon>
        <taxon>Irpicaceae</taxon>
        <taxon>Irpex</taxon>
    </lineage>
</organism>
<gene>
    <name evidence="1" type="ORF">BDY19DRAFT_210671</name>
</gene>
<accession>A0ACB8U206</accession>
<evidence type="ECO:0000313" key="2">
    <source>
        <dbReference type="Proteomes" id="UP001055072"/>
    </source>
</evidence>
<keyword evidence="2" id="KW-1185">Reference proteome</keyword>
<dbReference type="Proteomes" id="UP001055072">
    <property type="component" value="Unassembled WGS sequence"/>
</dbReference>